<reference evidence="2 3" key="1">
    <citation type="journal article" date="2021" name="BMC Genomics">
        <title>Datura genome reveals duplications of psychoactive alkaloid biosynthetic genes and high mutation rate following tissue culture.</title>
        <authorList>
            <person name="Rajewski A."/>
            <person name="Carter-House D."/>
            <person name="Stajich J."/>
            <person name="Litt A."/>
        </authorList>
    </citation>
    <scope>NUCLEOTIDE SEQUENCE [LARGE SCALE GENOMIC DNA]</scope>
    <source>
        <strain evidence="2">AR-01</strain>
    </source>
</reference>
<feature type="compositionally biased region" description="Acidic residues" evidence="1">
    <location>
        <begin position="78"/>
        <end position="95"/>
    </location>
</feature>
<accession>A0ABS8Y7J2</accession>
<sequence length="272" mass="30652">MKVMHLLMLYSYISKESCSISVPPVLTQLEESVTERAAASSGLAEFPSSLPIPIPGSQTVAGLGTASRYHLMTRSSDADDADSFEDEDDYDDDVLTSDSPPPPPPRPIFFGRGNLMLLHFSFLITLFVTQDESLDVSQDERQRLQSSPFEKRIECRVGTPEANSEINQRQEARGSLAKDRFSQLAEELDLDERWFPLLDYLSTFGFKDSHFIQIVENSLKPTVTYLIEEVGIEKNDLAKVVQLSPQILVQRIDTSWTARFNFLTRELGAPRE</sequence>
<dbReference type="InterPro" id="IPR038538">
    <property type="entry name" value="MTERF_sf"/>
</dbReference>
<name>A0ABS8Y7J2_DATST</name>
<evidence type="ECO:0000313" key="3">
    <source>
        <dbReference type="Proteomes" id="UP000823775"/>
    </source>
</evidence>
<dbReference type="Proteomes" id="UP000823775">
    <property type="component" value="Unassembled WGS sequence"/>
</dbReference>
<keyword evidence="3" id="KW-1185">Reference proteome</keyword>
<evidence type="ECO:0000256" key="1">
    <source>
        <dbReference type="SAM" id="MobiDB-lite"/>
    </source>
</evidence>
<evidence type="ECO:0000313" key="2">
    <source>
        <dbReference type="EMBL" id="MCE5166074.1"/>
    </source>
</evidence>
<dbReference type="EMBL" id="JACEIK010019044">
    <property type="protein sequence ID" value="MCE5166074.1"/>
    <property type="molecule type" value="Genomic_DNA"/>
</dbReference>
<proteinExistence type="predicted"/>
<dbReference type="Gene3D" id="1.25.70.10">
    <property type="entry name" value="Transcription termination factor 3, mitochondrial"/>
    <property type="match status" value="1"/>
</dbReference>
<protein>
    <submittedName>
        <fullName evidence="2">Uncharacterized protein</fullName>
    </submittedName>
</protein>
<comment type="caution">
    <text evidence="2">The sequence shown here is derived from an EMBL/GenBank/DDBJ whole genome shotgun (WGS) entry which is preliminary data.</text>
</comment>
<organism evidence="2 3">
    <name type="scientific">Datura stramonium</name>
    <name type="common">Jimsonweed</name>
    <name type="synonym">Common thornapple</name>
    <dbReference type="NCBI Taxonomy" id="4076"/>
    <lineage>
        <taxon>Eukaryota</taxon>
        <taxon>Viridiplantae</taxon>
        <taxon>Streptophyta</taxon>
        <taxon>Embryophyta</taxon>
        <taxon>Tracheophyta</taxon>
        <taxon>Spermatophyta</taxon>
        <taxon>Magnoliopsida</taxon>
        <taxon>eudicotyledons</taxon>
        <taxon>Gunneridae</taxon>
        <taxon>Pentapetalae</taxon>
        <taxon>asterids</taxon>
        <taxon>lamiids</taxon>
        <taxon>Solanales</taxon>
        <taxon>Solanaceae</taxon>
        <taxon>Solanoideae</taxon>
        <taxon>Datureae</taxon>
        <taxon>Datura</taxon>
    </lineage>
</organism>
<feature type="region of interest" description="Disordered" evidence="1">
    <location>
        <begin position="76"/>
        <end position="107"/>
    </location>
</feature>
<gene>
    <name evidence="2" type="ORF">HAX54_014559</name>
</gene>